<feature type="region of interest" description="Disordered" evidence="1">
    <location>
        <begin position="43"/>
        <end position="130"/>
    </location>
</feature>
<evidence type="ECO:0000313" key="2">
    <source>
        <dbReference type="EMBL" id="KAG0727074.1"/>
    </source>
</evidence>
<gene>
    <name evidence="2" type="ORF">GWK47_035392</name>
</gene>
<feature type="compositionally biased region" description="Basic residues" evidence="1">
    <location>
        <begin position="51"/>
        <end position="63"/>
    </location>
</feature>
<comment type="caution">
    <text evidence="2">The sequence shown here is derived from an EMBL/GenBank/DDBJ whole genome shotgun (WGS) entry which is preliminary data.</text>
</comment>
<evidence type="ECO:0000256" key="1">
    <source>
        <dbReference type="SAM" id="MobiDB-lite"/>
    </source>
</evidence>
<feature type="compositionally biased region" description="Pro residues" evidence="1">
    <location>
        <begin position="116"/>
        <end position="130"/>
    </location>
</feature>
<keyword evidence="3" id="KW-1185">Reference proteome</keyword>
<dbReference type="AlphaFoldDB" id="A0A8J4YN99"/>
<sequence length="130" mass="14296">MKGAEEPTKRINLPSSQVPAATLPSFATKNSLRLFETLDIKTDFLSANPRSGRKRNRTSRARRRIEDFARQDTASEEWRSSVLQPPATKDEEQRHSPPSCGGPSPSTSPGPRRLPLSPPNRPPMSGVAPP</sequence>
<evidence type="ECO:0000313" key="3">
    <source>
        <dbReference type="Proteomes" id="UP000770661"/>
    </source>
</evidence>
<name>A0A8J4YN99_CHIOP</name>
<dbReference type="EMBL" id="JACEEZ010003732">
    <property type="protein sequence ID" value="KAG0727074.1"/>
    <property type="molecule type" value="Genomic_DNA"/>
</dbReference>
<protein>
    <submittedName>
        <fullName evidence="2">Uncharacterized protein</fullName>
    </submittedName>
</protein>
<proteinExistence type="predicted"/>
<feature type="compositionally biased region" description="Low complexity" evidence="1">
    <location>
        <begin position="96"/>
        <end position="115"/>
    </location>
</feature>
<reference evidence="2" key="1">
    <citation type="submission" date="2020-07" db="EMBL/GenBank/DDBJ databases">
        <title>The High-quality genome of the commercially important snow crab, Chionoecetes opilio.</title>
        <authorList>
            <person name="Jeong J.-H."/>
            <person name="Ryu S."/>
        </authorList>
    </citation>
    <scope>NUCLEOTIDE SEQUENCE</scope>
    <source>
        <strain evidence="2">MADBK_172401_WGS</strain>
        <tissue evidence="2">Digestive gland</tissue>
    </source>
</reference>
<accession>A0A8J4YN99</accession>
<dbReference type="Proteomes" id="UP000770661">
    <property type="component" value="Unassembled WGS sequence"/>
</dbReference>
<organism evidence="2 3">
    <name type="scientific">Chionoecetes opilio</name>
    <name type="common">Atlantic snow crab</name>
    <name type="synonym">Cancer opilio</name>
    <dbReference type="NCBI Taxonomy" id="41210"/>
    <lineage>
        <taxon>Eukaryota</taxon>
        <taxon>Metazoa</taxon>
        <taxon>Ecdysozoa</taxon>
        <taxon>Arthropoda</taxon>
        <taxon>Crustacea</taxon>
        <taxon>Multicrustacea</taxon>
        <taxon>Malacostraca</taxon>
        <taxon>Eumalacostraca</taxon>
        <taxon>Eucarida</taxon>
        <taxon>Decapoda</taxon>
        <taxon>Pleocyemata</taxon>
        <taxon>Brachyura</taxon>
        <taxon>Eubrachyura</taxon>
        <taxon>Majoidea</taxon>
        <taxon>Majidae</taxon>
        <taxon>Chionoecetes</taxon>
    </lineage>
</organism>